<evidence type="ECO:0000256" key="2">
    <source>
        <dbReference type="ARBA" id="ARBA00022695"/>
    </source>
</evidence>
<gene>
    <name evidence="4" type="primary">ispD</name>
    <name evidence="5" type="ORF">EDC14_102384</name>
</gene>
<reference evidence="5 6" key="1">
    <citation type="submission" date="2019-03" db="EMBL/GenBank/DDBJ databases">
        <title>Genomic Encyclopedia of Type Strains, Phase IV (KMG-IV): sequencing the most valuable type-strain genomes for metagenomic binning, comparative biology and taxonomic classification.</title>
        <authorList>
            <person name="Goeker M."/>
        </authorList>
    </citation>
    <scope>NUCLEOTIDE SEQUENCE [LARGE SCALE GENOMIC DNA]</scope>
    <source>
        <strain evidence="5 6">LX-B</strain>
    </source>
</reference>
<comment type="caution">
    <text evidence="5">The sequence shown here is derived from an EMBL/GenBank/DDBJ whole genome shotgun (WGS) entry which is preliminary data.</text>
</comment>
<dbReference type="GO" id="GO:0019288">
    <property type="term" value="P:isopentenyl diphosphate biosynthetic process, methylerythritol 4-phosphate pathway"/>
    <property type="evidence" value="ECO:0007669"/>
    <property type="project" value="UniProtKB-UniRule"/>
</dbReference>
<dbReference type="InterPro" id="IPR034683">
    <property type="entry name" value="IspD/TarI"/>
</dbReference>
<organism evidence="5 6">
    <name type="scientific">Hydrogenispora ethanolica</name>
    <dbReference type="NCBI Taxonomy" id="1082276"/>
    <lineage>
        <taxon>Bacteria</taxon>
        <taxon>Bacillati</taxon>
        <taxon>Bacillota</taxon>
        <taxon>Hydrogenispora</taxon>
    </lineage>
</organism>
<dbReference type="PANTHER" id="PTHR32125:SF4">
    <property type="entry name" value="2-C-METHYL-D-ERYTHRITOL 4-PHOSPHATE CYTIDYLYLTRANSFERASE, CHLOROPLASTIC"/>
    <property type="match status" value="1"/>
</dbReference>
<dbReference type="OrthoDB" id="9806837at2"/>
<feature type="site" description="Positions MEP for the nucleophilic attack" evidence="4">
    <location>
        <position position="224"/>
    </location>
</feature>
<dbReference type="EMBL" id="SLUN01000023">
    <property type="protein sequence ID" value="TCL62803.1"/>
    <property type="molecule type" value="Genomic_DNA"/>
</dbReference>
<keyword evidence="3 4" id="KW-0414">Isoprene biosynthesis</keyword>
<evidence type="ECO:0000313" key="6">
    <source>
        <dbReference type="Proteomes" id="UP000295008"/>
    </source>
</evidence>
<dbReference type="InterPro" id="IPR029044">
    <property type="entry name" value="Nucleotide-diphossugar_trans"/>
</dbReference>
<evidence type="ECO:0000256" key="1">
    <source>
        <dbReference type="ARBA" id="ARBA00022679"/>
    </source>
</evidence>
<dbReference type="HAMAP" id="MF_00108">
    <property type="entry name" value="IspD"/>
    <property type="match status" value="1"/>
</dbReference>
<comment type="function">
    <text evidence="4">Catalyzes the formation of 4-diphosphocytidyl-2-C-methyl-D-erythritol from CTP and 2-C-methyl-D-erythritol 4-phosphate (MEP).</text>
</comment>
<dbReference type="NCBIfam" id="TIGR00453">
    <property type="entry name" value="ispD"/>
    <property type="match status" value="1"/>
</dbReference>
<keyword evidence="2 4" id="KW-0548">Nucleotidyltransferase</keyword>
<dbReference type="AlphaFoldDB" id="A0A4R1RAL5"/>
<dbReference type="CDD" id="cd02516">
    <property type="entry name" value="CDP-ME_synthetase"/>
    <property type="match status" value="1"/>
</dbReference>
<evidence type="ECO:0000256" key="4">
    <source>
        <dbReference type="HAMAP-Rule" id="MF_00108"/>
    </source>
</evidence>
<sequence>MKSISNVAAVIPAAGLGRRMGSGRNKVWLSLNGEPVIGHTLRAFMAVPAVARIVLVVHADEEEIFRTYLENAWPDQAGTRIVLTTGGKERQDSVYRGLQSLEEWPEWSRAGRRLVAIHDAARALLTPQLLEASLAAGWEYGAVGVAVPVKDTIKQVDAAGYVSATPERAALRAIQTPQVFDFETILACYKRLSASGRYFSDDCGVAEACGERVKLIEGSYENLKITTPEDLWLAEAILRRRADADRSGI</sequence>
<dbReference type="Proteomes" id="UP000295008">
    <property type="component" value="Unassembled WGS sequence"/>
</dbReference>
<feature type="site" description="Transition state stabilizer" evidence="4">
    <location>
        <position position="26"/>
    </location>
</feature>
<comment type="similarity">
    <text evidence="4">Belongs to the IspD/TarI cytidylyltransferase family. IspD subfamily.</text>
</comment>
<dbReference type="EC" id="2.7.7.60" evidence="4"/>
<comment type="pathway">
    <text evidence="4">Isoprenoid biosynthesis; isopentenyl diphosphate biosynthesis via DXP pathway; isopentenyl diphosphate from 1-deoxy-D-xylulose 5-phosphate: step 2/6.</text>
</comment>
<evidence type="ECO:0000313" key="5">
    <source>
        <dbReference type="EMBL" id="TCL62803.1"/>
    </source>
</evidence>
<proteinExistence type="inferred from homology"/>
<dbReference type="RefSeq" id="WP_132015596.1">
    <property type="nucleotide sequence ID" value="NZ_SLUN01000023.1"/>
</dbReference>
<dbReference type="PANTHER" id="PTHR32125">
    <property type="entry name" value="2-C-METHYL-D-ERYTHRITOL 4-PHOSPHATE CYTIDYLYLTRANSFERASE, CHLOROPLASTIC"/>
    <property type="match status" value="1"/>
</dbReference>
<accession>A0A4R1RAL5</accession>
<protein>
    <recommendedName>
        <fullName evidence="4">2-C-methyl-D-erythritol 4-phosphate cytidylyltransferase</fullName>
        <ecNumber evidence="4">2.7.7.60</ecNumber>
    </recommendedName>
    <alternativeName>
        <fullName evidence="4">4-diphosphocytidyl-2C-methyl-D-erythritol synthase</fullName>
    </alternativeName>
    <alternativeName>
        <fullName evidence="4">MEP cytidylyltransferase</fullName>
        <shortName evidence="4">MCT</shortName>
    </alternativeName>
</protein>
<keyword evidence="1 4" id="KW-0808">Transferase</keyword>
<evidence type="ECO:0000256" key="3">
    <source>
        <dbReference type="ARBA" id="ARBA00023229"/>
    </source>
</evidence>
<dbReference type="Gene3D" id="3.90.550.10">
    <property type="entry name" value="Spore Coat Polysaccharide Biosynthesis Protein SpsA, Chain A"/>
    <property type="match status" value="1"/>
</dbReference>
<dbReference type="SUPFAM" id="SSF53448">
    <property type="entry name" value="Nucleotide-diphospho-sugar transferases"/>
    <property type="match status" value="1"/>
</dbReference>
<feature type="site" description="Transition state stabilizer" evidence="4">
    <location>
        <position position="19"/>
    </location>
</feature>
<keyword evidence="6" id="KW-1185">Reference proteome</keyword>
<dbReference type="GO" id="GO:0050518">
    <property type="term" value="F:2-C-methyl-D-erythritol 4-phosphate cytidylyltransferase activity"/>
    <property type="evidence" value="ECO:0007669"/>
    <property type="project" value="UniProtKB-UniRule"/>
</dbReference>
<feature type="site" description="Positions MEP for the nucleophilic attack" evidence="4">
    <location>
        <position position="168"/>
    </location>
</feature>
<comment type="catalytic activity">
    <reaction evidence="4">
        <text>2-C-methyl-D-erythritol 4-phosphate + CTP + H(+) = 4-CDP-2-C-methyl-D-erythritol + diphosphate</text>
        <dbReference type="Rhea" id="RHEA:13429"/>
        <dbReference type="ChEBI" id="CHEBI:15378"/>
        <dbReference type="ChEBI" id="CHEBI:33019"/>
        <dbReference type="ChEBI" id="CHEBI:37563"/>
        <dbReference type="ChEBI" id="CHEBI:57823"/>
        <dbReference type="ChEBI" id="CHEBI:58262"/>
        <dbReference type="EC" id="2.7.7.60"/>
    </reaction>
</comment>
<dbReference type="FunFam" id="3.90.550.10:FF:000003">
    <property type="entry name" value="2-C-methyl-D-erythritol 4-phosphate cytidylyltransferase"/>
    <property type="match status" value="1"/>
</dbReference>
<dbReference type="InterPro" id="IPR050088">
    <property type="entry name" value="IspD/TarI_cytidylyltransf_bact"/>
</dbReference>
<dbReference type="InterPro" id="IPR001228">
    <property type="entry name" value="IspD"/>
</dbReference>
<dbReference type="UniPathway" id="UPA00056">
    <property type="reaction ID" value="UER00093"/>
</dbReference>
<name>A0A4R1RAL5_HYDET</name>
<dbReference type="Pfam" id="PF01128">
    <property type="entry name" value="IspD"/>
    <property type="match status" value="1"/>
</dbReference>